<sequence>MIKTPYFTNSPEVHGHRGCRGLLPENTLPAFLHALELGVDTLELDVVISADEQVVVSHEPWLSAALCLDADGRPIEPTRERAFNLFQLPYDYIRRCDCGMQQQLRFPEQQQVPAYKPLLLEVLRAVEKRTQELDRAPVHYSIEVKSSAREDTVFHPAPSRFVELILGEVHAAGVVARTAFISFDKRALQAARQQAPELPLGLLVEDAEPFHQHLQELGFIPALYGPEFPLVDAKLMAEVRAHDMRIVPWTVNEVADMRRLLALGVDGITTDYPDRLLNFLQRL</sequence>
<organism evidence="2 3">
    <name type="scientific">Hymenobacter crusticola</name>
    <dbReference type="NCBI Taxonomy" id="1770526"/>
    <lineage>
        <taxon>Bacteria</taxon>
        <taxon>Pseudomonadati</taxon>
        <taxon>Bacteroidota</taxon>
        <taxon>Cytophagia</taxon>
        <taxon>Cytophagales</taxon>
        <taxon>Hymenobacteraceae</taxon>
        <taxon>Hymenobacter</taxon>
    </lineage>
</organism>
<name>A0A243WKE4_9BACT</name>
<gene>
    <name evidence="2" type="ORF">BXP70_03055</name>
</gene>
<dbReference type="Proteomes" id="UP000194873">
    <property type="component" value="Unassembled WGS sequence"/>
</dbReference>
<accession>A0A243WKE4</accession>
<comment type="caution">
    <text evidence="2">The sequence shown here is derived from an EMBL/GenBank/DDBJ whole genome shotgun (WGS) entry which is preliminary data.</text>
</comment>
<proteinExistence type="predicted"/>
<dbReference type="PANTHER" id="PTHR46211:SF14">
    <property type="entry name" value="GLYCEROPHOSPHODIESTER PHOSPHODIESTERASE"/>
    <property type="match status" value="1"/>
</dbReference>
<protein>
    <submittedName>
        <fullName evidence="2">Glycerophosphodiester phosphodiesterase</fullName>
    </submittedName>
</protein>
<dbReference type="OrthoDB" id="384721at2"/>
<dbReference type="GO" id="GO:0008081">
    <property type="term" value="F:phosphoric diester hydrolase activity"/>
    <property type="evidence" value="ECO:0007669"/>
    <property type="project" value="InterPro"/>
</dbReference>
<dbReference type="SUPFAM" id="SSF51695">
    <property type="entry name" value="PLC-like phosphodiesterases"/>
    <property type="match status" value="1"/>
</dbReference>
<dbReference type="RefSeq" id="WP_086592604.1">
    <property type="nucleotide sequence ID" value="NZ_MTSE01000001.1"/>
</dbReference>
<dbReference type="PROSITE" id="PS51704">
    <property type="entry name" value="GP_PDE"/>
    <property type="match status" value="1"/>
</dbReference>
<dbReference type="Gene3D" id="3.20.20.190">
    <property type="entry name" value="Phosphatidylinositol (PI) phosphodiesterase"/>
    <property type="match status" value="1"/>
</dbReference>
<dbReference type="AlphaFoldDB" id="A0A243WKE4"/>
<reference evidence="2 3" key="1">
    <citation type="submission" date="2017-01" db="EMBL/GenBank/DDBJ databases">
        <title>A new Hymenobacter.</title>
        <authorList>
            <person name="Liang Y."/>
            <person name="Feng F."/>
        </authorList>
    </citation>
    <scope>NUCLEOTIDE SEQUENCE [LARGE SCALE GENOMIC DNA]</scope>
    <source>
        <strain evidence="2">MIMBbqt21</strain>
    </source>
</reference>
<feature type="domain" description="GP-PDE" evidence="1">
    <location>
        <begin position="11"/>
        <end position="280"/>
    </location>
</feature>
<dbReference type="InterPro" id="IPR030395">
    <property type="entry name" value="GP_PDE_dom"/>
</dbReference>
<evidence type="ECO:0000259" key="1">
    <source>
        <dbReference type="PROSITE" id="PS51704"/>
    </source>
</evidence>
<evidence type="ECO:0000313" key="2">
    <source>
        <dbReference type="EMBL" id="OUJ76374.1"/>
    </source>
</evidence>
<evidence type="ECO:0000313" key="3">
    <source>
        <dbReference type="Proteomes" id="UP000194873"/>
    </source>
</evidence>
<dbReference type="GO" id="GO:0006629">
    <property type="term" value="P:lipid metabolic process"/>
    <property type="evidence" value="ECO:0007669"/>
    <property type="project" value="InterPro"/>
</dbReference>
<dbReference type="PANTHER" id="PTHR46211">
    <property type="entry name" value="GLYCEROPHOSPHORYL DIESTER PHOSPHODIESTERASE"/>
    <property type="match status" value="1"/>
</dbReference>
<dbReference type="EMBL" id="MTSE01000001">
    <property type="protein sequence ID" value="OUJ76374.1"/>
    <property type="molecule type" value="Genomic_DNA"/>
</dbReference>
<keyword evidence="3" id="KW-1185">Reference proteome</keyword>
<dbReference type="InterPro" id="IPR017946">
    <property type="entry name" value="PLC-like_Pdiesterase_TIM-brl"/>
</dbReference>
<dbReference type="Pfam" id="PF03009">
    <property type="entry name" value="GDPD"/>
    <property type="match status" value="1"/>
</dbReference>